<dbReference type="SUPFAM" id="SSF57501">
    <property type="entry name" value="Cystine-knot cytokines"/>
    <property type="match status" value="1"/>
</dbReference>
<evidence type="ECO:0000313" key="5">
    <source>
        <dbReference type="Proteomes" id="UP000694924"/>
    </source>
</evidence>
<dbReference type="InterPro" id="IPR029034">
    <property type="entry name" value="Cystine-knot_cytokine"/>
</dbReference>
<evidence type="ECO:0000313" key="6">
    <source>
        <dbReference type="RefSeq" id="XP_015173492.1"/>
    </source>
</evidence>
<feature type="compositionally biased region" description="Basic and acidic residues" evidence="2">
    <location>
        <begin position="46"/>
        <end position="62"/>
    </location>
</feature>
<evidence type="ECO:0000256" key="1">
    <source>
        <dbReference type="RuleBase" id="RU003818"/>
    </source>
</evidence>
<dbReference type="Gene3D" id="2.10.90.10">
    <property type="entry name" value="Cystine-knot cytokines"/>
    <property type="match status" value="1"/>
</dbReference>
<keyword evidence="1" id="KW-0339">Growth factor</keyword>
<feature type="compositionally biased region" description="Acidic residues" evidence="2">
    <location>
        <begin position="201"/>
        <end position="211"/>
    </location>
</feature>
<feature type="chain" id="PRO_5045509918" evidence="3">
    <location>
        <begin position="22"/>
        <end position="849"/>
    </location>
</feature>
<dbReference type="SMART" id="SM00141">
    <property type="entry name" value="PDGF"/>
    <property type="match status" value="1"/>
</dbReference>
<feature type="compositionally biased region" description="Gly residues" evidence="2">
    <location>
        <begin position="170"/>
        <end position="187"/>
    </location>
</feature>
<feature type="compositionally biased region" description="Acidic residues" evidence="2">
    <location>
        <begin position="81"/>
        <end position="96"/>
    </location>
</feature>
<feature type="domain" description="Platelet-derived growth factor (PDGF) family profile" evidence="4">
    <location>
        <begin position="642"/>
        <end position="725"/>
    </location>
</feature>
<dbReference type="RefSeq" id="XP_015173492.1">
    <property type="nucleotide sequence ID" value="XM_015318006.1"/>
</dbReference>
<evidence type="ECO:0000256" key="2">
    <source>
        <dbReference type="SAM" id="MobiDB-lite"/>
    </source>
</evidence>
<dbReference type="Proteomes" id="UP000694924">
    <property type="component" value="Unplaced"/>
</dbReference>
<sequence>MTRDVKLLLLVALLMAYGLFAVESRYHREDSALFEPRRHRHRHRHETSISRRNYHEPVDRRSSSGWSRELDYDEYDDLYEDSRQDDDEYDGDDDDYDGIRSYDERLYPSRSRGKNYQERIYESRYPRRHRENYYGWYHDEEKRRIPSRYNWKNRHRSRLERLGRNRHRGTAGGEGGGGAGGGGGGGVNSYSRNREAFRDDFSEENDEEDEERSARRYDDDTTGPDNHYSSSSYLPWKNFKKQRNNWRRDWKNGNRQSSIGYRNGKKFYDVAGSIDLDSTRKFRLEDQRRRRTNLTERILEDYVDNEKDDEEDDIWKEAEKEEDEDDGAGNVDDDLDEELDNDFYKNENKPPLNSYDDIIRRLTSEDPSTAKPTVKRDYRNVGIEKYPLRVSYNSNNGGSRNLTRPKVVGSSYVTSASSYLVNKKPSSKGEEVVDRRVSMIKSASAEIERSKPTKNVISVVVKDDDEHSEKAKTKSLEQEYDDYLNTEDNEKEEDLIKAGVDDDSGMQSDVTNTDYNDDETGDNHESTMSTTTTTTTSTTTTSSTTTTTTTPKPTLTQHFDYSDSRAYDSSTGTQYNGYQAKNDYPPMSAHSVHKWQSLGTREGVKETRSNMQQYNKNGKTAQIKDALQYAIKVSKEGNCQWPRPRVIPVRDVYPSPSTTYIPHCAILHRCSDDTGCCRSEALTCVPKRSHRVELSFYMTTLYGSSVVEKLSFYNHTECECREKMDYGMYEKSHEPRSYRHHQPSSQPQNMRRAPPKKSCRCPSEFTPKITQDGECQCYCYEHNLNCIKTKRGKGYFSLSDRLCIQNNECVIPICEFGEYMRREGKCPKKKDKFDAIANLGTNFNHRYRS</sequence>
<reference evidence="6" key="1">
    <citation type="submission" date="2025-08" db="UniProtKB">
        <authorList>
            <consortium name="RefSeq"/>
        </authorList>
    </citation>
    <scope>IDENTIFICATION</scope>
    <source>
        <tissue evidence="6">Whole body</tissue>
    </source>
</reference>
<accession>A0ABM1HZV5</accession>
<feature type="region of interest" description="Disordered" evidence="2">
    <location>
        <begin position="463"/>
        <end position="574"/>
    </location>
</feature>
<feature type="compositionally biased region" description="Low complexity" evidence="2">
    <location>
        <begin position="526"/>
        <end position="550"/>
    </location>
</feature>
<keyword evidence="3" id="KW-0732">Signal</keyword>
<feature type="compositionally biased region" description="Polar residues" evidence="2">
    <location>
        <begin position="223"/>
        <end position="233"/>
    </location>
</feature>
<feature type="compositionally biased region" description="Basic and acidic residues" evidence="2">
    <location>
        <begin position="463"/>
        <end position="477"/>
    </location>
</feature>
<comment type="similarity">
    <text evidence="1">Belongs to the PDGF/VEGF growth factor family.</text>
</comment>
<name>A0ABM1HZV5_POLDO</name>
<feature type="compositionally biased region" description="Basic and acidic residues" evidence="2">
    <location>
        <begin position="97"/>
        <end position="107"/>
    </location>
</feature>
<evidence type="ECO:0000256" key="3">
    <source>
        <dbReference type="SAM" id="SignalP"/>
    </source>
</evidence>
<proteinExistence type="inferred from homology"/>
<feature type="compositionally biased region" description="Acidic residues" evidence="2">
    <location>
        <begin position="478"/>
        <end position="493"/>
    </location>
</feature>
<gene>
    <name evidence="6" type="primary">LOC107064860</name>
</gene>
<feature type="region of interest" description="Disordered" evidence="2">
    <location>
        <begin position="160"/>
        <end position="234"/>
    </location>
</feature>
<feature type="region of interest" description="Disordered" evidence="2">
    <location>
        <begin position="37"/>
        <end position="65"/>
    </location>
</feature>
<dbReference type="PANTHER" id="PTHR21719">
    <property type="entry name" value="FI06402P-RELATED"/>
    <property type="match status" value="1"/>
</dbReference>
<dbReference type="PROSITE" id="PS50278">
    <property type="entry name" value="PDGF_2"/>
    <property type="match status" value="1"/>
</dbReference>
<feature type="region of interest" description="Disordered" evidence="2">
    <location>
        <begin position="81"/>
        <end position="113"/>
    </location>
</feature>
<dbReference type="InterPro" id="IPR000072">
    <property type="entry name" value="PDGF/VEGF_dom"/>
</dbReference>
<dbReference type="PANTHER" id="PTHR21719:SF1">
    <property type="entry name" value="FI06402P-RELATED"/>
    <property type="match status" value="1"/>
</dbReference>
<evidence type="ECO:0000259" key="4">
    <source>
        <dbReference type="PROSITE" id="PS50278"/>
    </source>
</evidence>
<feature type="region of interest" description="Disordered" evidence="2">
    <location>
        <begin position="732"/>
        <end position="755"/>
    </location>
</feature>
<feature type="region of interest" description="Disordered" evidence="2">
    <location>
        <begin position="318"/>
        <end position="351"/>
    </location>
</feature>
<feature type="compositionally biased region" description="Polar residues" evidence="2">
    <location>
        <begin position="505"/>
        <end position="514"/>
    </location>
</feature>
<feature type="signal peptide" evidence="3">
    <location>
        <begin position="1"/>
        <end position="21"/>
    </location>
</feature>
<keyword evidence="5" id="KW-1185">Reference proteome</keyword>
<dbReference type="GeneID" id="107064860"/>
<dbReference type="Pfam" id="PF00341">
    <property type="entry name" value="PDGF"/>
    <property type="match status" value="1"/>
</dbReference>
<feature type="compositionally biased region" description="Basic residues" evidence="2">
    <location>
        <begin position="160"/>
        <end position="169"/>
    </location>
</feature>
<feature type="compositionally biased region" description="Acidic residues" evidence="2">
    <location>
        <begin position="318"/>
        <end position="341"/>
    </location>
</feature>
<protein>
    <submittedName>
        <fullName evidence="6">Uncharacterized protein DDB_G0283697-like</fullName>
    </submittedName>
</protein>
<organism evidence="5 6">
    <name type="scientific">Polistes dominula</name>
    <name type="common">European paper wasp</name>
    <name type="synonym">Vespa dominula</name>
    <dbReference type="NCBI Taxonomy" id="743375"/>
    <lineage>
        <taxon>Eukaryota</taxon>
        <taxon>Metazoa</taxon>
        <taxon>Ecdysozoa</taxon>
        <taxon>Arthropoda</taxon>
        <taxon>Hexapoda</taxon>
        <taxon>Insecta</taxon>
        <taxon>Pterygota</taxon>
        <taxon>Neoptera</taxon>
        <taxon>Endopterygota</taxon>
        <taxon>Hymenoptera</taxon>
        <taxon>Apocrita</taxon>
        <taxon>Aculeata</taxon>
        <taxon>Vespoidea</taxon>
        <taxon>Vespidae</taxon>
        <taxon>Polistinae</taxon>
        <taxon>Polistini</taxon>
        <taxon>Polistes</taxon>
    </lineage>
</organism>